<name>A0A8H6EGB9_9HELO</name>
<dbReference type="EMBL" id="JABFCT010000012">
    <property type="protein sequence ID" value="KAF5871128.1"/>
    <property type="molecule type" value="Genomic_DNA"/>
</dbReference>
<organism evidence="1 2">
    <name type="scientific">Botrytis fragariae</name>
    <dbReference type="NCBI Taxonomy" id="1964551"/>
    <lineage>
        <taxon>Eukaryota</taxon>
        <taxon>Fungi</taxon>
        <taxon>Dikarya</taxon>
        <taxon>Ascomycota</taxon>
        <taxon>Pezizomycotina</taxon>
        <taxon>Leotiomycetes</taxon>
        <taxon>Helotiales</taxon>
        <taxon>Sclerotiniaceae</taxon>
        <taxon>Botrytis</taxon>
    </lineage>
</organism>
<proteinExistence type="predicted"/>
<reference evidence="1 2" key="1">
    <citation type="journal article" date="2020" name="Phytopathology">
        <title>A high-quality genome resource of Botrytis fragariae, a new and rapidly spreading fungal pathogen causing strawberry gray mold in the U.S.A.</title>
        <authorList>
            <person name="Wu Y."/>
            <person name="Saski C.A."/>
            <person name="Schnabel G."/>
            <person name="Xiao S."/>
            <person name="Hu M."/>
        </authorList>
    </citation>
    <scope>NUCLEOTIDE SEQUENCE [LARGE SCALE GENOMIC DNA]</scope>
    <source>
        <strain evidence="1 2">BVB16</strain>
    </source>
</reference>
<dbReference type="GeneID" id="59261704"/>
<dbReference type="RefSeq" id="XP_037190075.1">
    <property type="nucleotide sequence ID" value="XM_037338012.1"/>
</dbReference>
<comment type="caution">
    <text evidence="1">The sequence shown here is derived from an EMBL/GenBank/DDBJ whole genome shotgun (WGS) entry which is preliminary data.</text>
</comment>
<dbReference type="AlphaFoldDB" id="A0A8H6EGB9"/>
<sequence>MICLTSTTHGLWYLFMHYSHPRVTHAYEPYHGSAFSHGLCRHGTMISIPRVNLKVSQEDGMVFGLRTLELSHEMRGIPV</sequence>
<keyword evidence="2" id="KW-1185">Reference proteome</keyword>
<gene>
    <name evidence="1" type="ORF">Bfra_007641</name>
</gene>
<protein>
    <submittedName>
        <fullName evidence="1">Uncharacterized protein</fullName>
    </submittedName>
</protein>
<evidence type="ECO:0000313" key="1">
    <source>
        <dbReference type="EMBL" id="KAF5871128.1"/>
    </source>
</evidence>
<dbReference type="Proteomes" id="UP000531561">
    <property type="component" value="Unassembled WGS sequence"/>
</dbReference>
<accession>A0A8H6EGB9</accession>
<evidence type="ECO:0000313" key="2">
    <source>
        <dbReference type="Proteomes" id="UP000531561"/>
    </source>
</evidence>